<proteinExistence type="predicted"/>
<organism evidence="1 2">
    <name type="scientific">Schistosoma haematobium</name>
    <name type="common">Blood fluke</name>
    <dbReference type="NCBI Taxonomy" id="6185"/>
    <lineage>
        <taxon>Eukaryota</taxon>
        <taxon>Metazoa</taxon>
        <taxon>Spiralia</taxon>
        <taxon>Lophotrochozoa</taxon>
        <taxon>Platyhelminthes</taxon>
        <taxon>Trematoda</taxon>
        <taxon>Digenea</taxon>
        <taxon>Strigeidida</taxon>
        <taxon>Schistosomatoidea</taxon>
        <taxon>Schistosomatidae</taxon>
        <taxon>Schistosoma</taxon>
    </lineage>
</organism>
<dbReference type="Proteomes" id="UP000471633">
    <property type="component" value="Unassembled WGS sequence"/>
</dbReference>
<dbReference type="KEGG" id="shx:MS3_00008218"/>
<protein>
    <submittedName>
        <fullName evidence="1">Uncharacterized protein</fullName>
    </submittedName>
</protein>
<reference evidence="1" key="3">
    <citation type="submission" date="2021-06" db="EMBL/GenBank/DDBJ databases">
        <title>Chromosome-level genome assembly for S. haematobium.</title>
        <authorList>
            <person name="Stroehlein A.J."/>
        </authorList>
    </citation>
    <scope>NUCLEOTIDE SEQUENCE</scope>
</reference>
<accession>A0A922IPB6</accession>
<gene>
    <name evidence="1" type="ORF">MS3_00008218</name>
</gene>
<dbReference type="CTD" id="24597933"/>
<dbReference type="SUPFAM" id="SSF46966">
    <property type="entry name" value="Spectrin repeat"/>
    <property type="match status" value="2"/>
</dbReference>
<dbReference type="Gene3D" id="1.20.58.60">
    <property type="match status" value="1"/>
</dbReference>
<evidence type="ECO:0000313" key="1">
    <source>
        <dbReference type="EMBL" id="KAH9583979.1"/>
    </source>
</evidence>
<dbReference type="RefSeq" id="XP_051067174.1">
    <property type="nucleotide sequence ID" value="XM_051216571.1"/>
</dbReference>
<reference evidence="1" key="2">
    <citation type="journal article" date="2019" name="Gigascience">
        <title>High-quality Schistosoma haematobium genome achieved by single-molecule and long-range sequencing.</title>
        <authorList>
            <person name="Stroehlein A.J."/>
            <person name="Korhonen P.K."/>
            <person name="Chong T.M."/>
            <person name="Lim Y.L."/>
            <person name="Chan K.G."/>
            <person name="Webster B."/>
            <person name="Rollinson D."/>
            <person name="Brindley P.J."/>
            <person name="Gasser R.B."/>
            <person name="Young N.D."/>
        </authorList>
    </citation>
    <scope>NUCLEOTIDE SEQUENCE</scope>
</reference>
<reference evidence="1" key="4">
    <citation type="journal article" date="2022" name="PLoS Pathog.">
        <title>Chromosome-level genome of Schistosoma haematobium underpins genome-wide explorations of molecular variation.</title>
        <authorList>
            <person name="Stroehlein A.J."/>
            <person name="Korhonen P.K."/>
            <person name="Lee V.V."/>
            <person name="Ralph S.A."/>
            <person name="Mentink-Kane M."/>
            <person name="You H."/>
            <person name="McManus D.P."/>
            <person name="Tchuente L.T."/>
            <person name="Stothard J.R."/>
            <person name="Kaur P."/>
            <person name="Dudchenko O."/>
            <person name="Aiden E.L."/>
            <person name="Yang B."/>
            <person name="Yang H."/>
            <person name="Emery A.M."/>
            <person name="Webster B.L."/>
            <person name="Brindley P.J."/>
            <person name="Rollinson D."/>
            <person name="Chang B.C.H."/>
            <person name="Gasser R.B."/>
            <person name="Young N.D."/>
        </authorList>
    </citation>
    <scope>NUCLEOTIDE SEQUENCE</scope>
</reference>
<comment type="caution">
    <text evidence="1">The sequence shown here is derived from an EMBL/GenBank/DDBJ whole genome shotgun (WGS) entry which is preliminary data.</text>
</comment>
<dbReference type="EMBL" id="AMPZ03000005">
    <property type="protein sequence ID" value="KAH9583979.1"/>
    <property type="molecule type" value="Genomic_DNA"/>
</dbReference>
<keyword evidence="2" id="KW-1185">Reference proteome</keyword>
<dbReference type="GeneID" id="24597933"/>
<sequence>MKFYFEYCINEYLMNNTSIHSEMMVDRAELQLREDLENERIWTHEKLLLADNTYIGRSLFAVNQLIRQHQLLIKEVANRTNKMEITIQDADHIITKFQSTFEIVIDDDDCKTIQQSKIRSSEKTMIIQTEDHSIKQIELSTNIGVKYKIPKKILIDLHILMIELRYDLKNLIDRMSKRTERLNIGFQCFTHLDEFAELRNWLQECEDMLLLESRASRDIITAKTELKKHAHIEFRVNTLLANCVRDFSKFYNFFRSLFYVNQLVLKFSIMSALSTHFISSIIINNKARCTWSRPR</sequence>
<dbReference type="AlphaFoldDB" id="A0A922IPB6"/>
<evidence type="ECO:0000313" key="2">
    <source>
        <dbReference type="Proteomes" id="UP000471633"/>
    </source>
</evidence>
<name>A0A922IPB6_SCHHA</name>
<reference evidence="1" key="1">
    <citation type="journal article" date="2012" name="Nat. Genet.">
        <title>Whole-genome sequence of Schistosoma haematobium.</title>
        <authorList>
            <person name="Young N.D."/>
            <person name="Jex A.R."/>
            <person name="Li B."/>
            <person name="Liu S."/>
            <person name="Yang L."/>
            <person name="Xiong Z."/>
            <person name="Li Y."/>
            <person name="Cantacessi C."/>
            <person name="Hall R.S."/>
            <person name="Xu X."/>
            <person name="Chen F."/>
            <person name="Wu X."/>
            <person name="Zerlotini A."/>
            <person name="Oliveira G."/>
            <person name="Hofmann A."/>
            <person name="Zhang G."/>
            <person name="Fang X."/>
            <person name="Kang Y."/>
            <person name="Campbell B.E."/>
            <person name="Loukas A."/>
            <person name="Ranganathan S."/>
            <person name="Rollinson D."/>
            <person name="Rinaldi G."/>
            <person name="Brindley P.J."/>
            <person name="Yang H."/>
            <person name="Wang J."/>
            <person name="Wang J."/>
            <person name="Gasser R.B."/>
        </authorList>
    </citation>
    <scope>NUCLEOTIDE SEQUENCE</scope>
</reference>